<dbReference type="GO" id="GO:0005634">
    <property type="term" value="C:nucleus"/>
    <property type="evidence" value="ECO:0007669"/>
    <property type="project" value="UniProtKB-SubCell"/>
</dbReference>
<dbReference type="InterPro" id="IPR052035">
    <property type="entry name" value="ZnF_BED_domain_contain"/>
</dbReference>
<dbReference type="KEGG" id="nnu:104586534"/>
<keyword evidence="8" id="KW-1185">Reference proteome</keyword>
<gene>
    <name evidence="9" type="primary">LOC104586534</name>
</gene>
<evidence type="ECO:0000256" key="3">
    <source>
        <dbReference type="ARBA" id="ARBA00022771"/>
    </source>
</evidence>
<evidence type="ECO:0000256" key="5">
    <source>
        <dbReference type="ARBA" id="ARBA00023242"/>
    </source>
</evidence>
<accession>A0A1U7YW16</accession>
<keyword evidence="3" id="KW-0863">Zinc-finger</keyword>
<dbReference type="STRING" id="4432.A0A1U7YW16"/>
<dbReference type="InterPro" id="IPR012337">
    <property type="entry name" value="RNaseH-like_sf"/>
</dbReference>
<dbReference type="OMA" id="EWGHENK"/>
<dbReference type="GO" id="GO:0008270">
    <property type="term" value="F:zinc ion binding"/>
    <property type="evidence" value="ECO:0007669"/>
    <property type="project" value="UniProtKB-KW"/>
</dbReference>
<dbReference type="AlphaFoldDB" id="A0A1U7YW16"/>
<name>A0A1U7YW16_NELNU</name>
<feature type="domain" description="HAT C-terminal dimerisation" evidence="7">
    <location>
        <begin position="282"/>
        <end position="369"/>
    </location>
</feature>
<evidence type="ECO:0000313" key="8">
    <source>
        <dbReference type="Proteomes" id="UP000189703"/>
    </source>
</evidence>
<dbReference type="Pfam" id="PF05699">
    <property type="entry name" value="Dimer_Tnp_hAT"/>
    <property type="match status" value="1"/>
</dbReference>
<evidence type="ECO:0000256" key="6">
    <source>
        <dbReference type="SAM" id="MobiDB-lite"/>
    </source>
</evidence>
<evidence type="ECO:0000256" key="1">
    <source>
        <dbReference type="ARBA" id="ARBA00004123"/>
    </source>
</evidence>
<proteinExistence type="predicted"/>
<organism evidence="8 9">
    <name type="scientific">Nelumbo nucifera</name>
    <name type="common">Sacred lotus</name>
    <dbReference type="NCBI Taxonomy" id="4432"/>
    <lineage>
        <taxon>Eukaryota</taxon>
        <taxon>Viridiplantae</taxon>
        <taxon>Streptophyta</taxon>
        <taxon>Embryophyta</taxon>
        <taxon>Tracheophyta</taxon>
        <taxon>Spermatophyta</taxon>
        <taxon>Magnoliopsida</taxon>
        <taxon>Proteales</taxon>
        <taxon>Nelumbonaceae</taxon>
        <taxon>Nelumbo</taxon>
    </lineage>
</organism>
<dbReference type="InParanoid" id="A0A1U7YW16"/>
<comment type="subcellular location">
    <subcellularLocation>
        <location evidence="1">Nucleus</location>
    </subcellularLocation>
</comment>
<reference evidence="9" key="1">
    <citation type="submission" date="2025-08" db="UniProtKB">
        <authorList>
            <consortium name="RefSeq"/>
        </authorList>
    </citation>
    <scope>IDENTIFICATION</scope>
</reference>
<dbReference type="PANTHER" id="PTHR46481:SF10">
    <property type="entry name" value="ZINC FINGER BED DOMAIN-CONTAINING PROTEIN 39"/>
    <property type="match status" value="1"/>
</dbReference>
<dbReference type="RefSeq" id="XP_010242103.1">
    <property type="nucleotide sequence ID" value="XM_010243801.1"/>
</dbReference>
<dbReference type="SUPFAM" id="SSF53098">
    <property type="entry name" value="Ribonuclease H-like"/>
    <property type="match status" value="1"/>
</dbReference>
<protein>
    <submittedName>
        <fullName evidence="9">Zinc finger BED domain-containing protein RICESLEEPER 2-like</fullName>
    </submittedName>
</protein>
<feature type="region of interest" description="Disordered" evidence="6">
    <location>
        <begin position="236"/>
        <end position="260"/>
    </location>
</feature>
<dbReference type="InterPro" id="IPR008906">
    <property type="entry name" value="HATC_C_dom"/>
</dbReference>
<dbReference type="GeneID" id="104586534"/>
<evidence type="ECO:0000256" key="2">
    <source>
        <dbReference type="ARBA" id="ARBA00022723"/>
    </source>
</evidence>
<keyword evidence="2" id="KW-0479">Metal-binding</keyword>
<dbReference type="Proteomes" id="UP000189703">
    <property type="component" value="Unplaced"/>
</dbReference>
<keyword evidence="5" id="KW-0539">Nucleus</keyword>
<sequence>MVITGHFVDANWRFQKRVLNFVHASPPRRGVDIVDAIYKCLKEWGHENKVFTVSMDNASYNDYCLRFLREIFSRNKRLLCDGKLFCVRCCAHILNLLVQDGLGEIGHIIENDRESVKYINQFEARKQTFSEIVQQLQLGTKKFQEREQNYDYLPTPEEWEMVEKSDIYRVKEILNLKAMDENDFIRRMVKKMKGKFDKYWKIYSEAEAINNIEQVQGALYQLYDEYVAAYNASSEQSSTQGKGSKRSFSNFSSNSQLSTSSGWSKLINYVKRVETIPPLKSELDMYLEEVVYICEDEKSHYEFNALEWWKVNNLKYRVLSKMAAEILAIPISTIASESTFSASGRVIDPDRASLALETVEALICGGDWIRVLHGVKKKQKVDKKPI</sequence>
<dbReference type="GO" id="GO:0046983">
    <property type="term" value="F:protein dimerization activity"/>
    <property type="evidence" value="ECO:0007669"/>
    <property type="project" value="InterPro"/>
</dbReference>
<dbReference type="eggNOG" id="KOG1121">
    <property type="taxonomic scope" value="Eukaryota"/>
</dbReference>
<evidence type="ECO:0000256" key="4">
    <source>
        <dbReference type="ARBA" id="ARBA00022833"/>
    </source>
</evidence>
<keyword evidence="4" id="KW-0862">Zinc</keyword>
<evidence type="ECO:0000259" key="7">
    <source>
        <dbReference type="Pfam" id="PF05699"/>
    </source>
</evidence>
<feature type="compositionally biased region" description="Low complexity" evidence="6">
    <location>
        <begin position="246"/>
        <end position="260"/>
    </location>
</feature>
<dbReference type="OrthoDB" id="2610923at2759"/>
<dbReference type="PANTHER" id="PTHR46481">
    <property type="entry name" value="ZINC FINGER BED DOMAIN-CONTAINING PROTEIN 4"/>
    <property type="match status" value="1"/>
</dbReference>
<evidence type="ECO:0000313" key="9">
    <source>
        <dbReference type="RefSeq" id="XP_010242103.1"/>
    </source>
</evidence>